<dbReference type="SMART" id="SM00746">
    <property type="entry name" value="TRASH"/>
    <property type="match status" value="5"/>
</dbReference>
<feature type="domain" description="TRASH" evidence="1">
    <location>
        <begin position="7"/>
        <end position="38"/>
    </location>
</feature>
<dbReference type="EMBL" id="CP065321">
    <property type="protein sequence ID" value="QQR30440.1"/>
    <property type="molecule type" value="Genomic_DNA"/>
</dbReference>
<dbReference type="Pfam" id="PF05717">
    <property type="entry name" value="TnpB_IS66"/>
    <property type="match status" value="1"/>
</dbReference>
<dbReference type="RefSeq" id="WP_084384527.1">
    <property type="nucleotide sequence ID" value="NZ_CP021422.1"/>
</dbReference>
<dbReference type="KEGG" id="amur:ADH66_11175"/>
<evidence type="ECO:0000313" key="3">
    <source>
        <dbReference type="EMBL" id="QQR30440.1"/>
    </source>
</evidence>
<protein>
    <submittedName>
        <fullName evidence="3">IS66 family insertion sequence element accessory protein TnpB</fullName>
    </submittedName>
</protein>
<feature type="domain" description="TRASH" evidence="1">
    <location>
        <begin position="48"/>
        <end position="80"/>
    </location>
</feature>
<dbReference type="PANTHER" id="PTHR36455">
    <property type="match status" value="1"/>
</dbReference>
<organism evidence="3 5">
    <name type="scientific">Acutalibacter muris</name>
    <dbReference type="NCBI Taxonomy" id="1796620"/>
    <lineage>
        <taxon>Bacteria</taxon>
        <taxon>Bacillati</taxon>
        <taxon>Bacillota</taxon>
        <taxon>Clostridia</taxon>
        <taxon>Eubacteriales</taxon>
        <taxon>Acutalibacteraceae</taxon>
        <taxon>Acutalibacter</taxon>
    </lineage>
</organism>
<keyword evidence="4" id="KW-1185">Reference proteome</keyword>
<sequence length="344" mass="40417">MGTEHKCQRCGKEFEPTCHKSRQKFCSAECRIKYHNAKRYYGGKVDVCPECGAPVEQSGERGRWRRFCSDRCRQEYHRKQRQEKQHEQGRGKQVCPNCGVEFELDWNCKTRRFCSDECRKEWWKEYRKANPSREPGMRRCAFCGKEFTSERWHGGEYCSRECYLQAMAQTREDRVCGWCGEGFSTFVKSEQKYCSRECAAAARHDPGHKRGMRRIRYTNAEDWKEQLHEASKKSPPPRRGKRVWLVCGETSMYTGLDGLLGIIRYQLNHSPYDGNLYVFRDLSGTMIKYLEWDGAGFCLSKRRAQSGSYPWPPAEAGKVLEITEKEFEYLKSRSIVPCKEKKPR</sequence>
<dbReference type="Proteomes" id="UP000596035">
    <property type="component" value="Chromosome"/>
</dbReference>
<dbReference type="NCBIfam" id="NF033819">
    <property type="entry name" value="IS66_TnpB"/>
    <property type="match status" value="1"/>
</dbReference>
<name>A0A1Z2XRT3_9FIRM</name>
<dbReference type="EMBL" id="CP021422">
    <property type="protein sequence ID" value="ASB41167.1"/>
    <property type="molecule type" value="Genomic_DNA"/>
</dbReference>
<proteinExistence type="predicted"/>
<dbReference type="Proteomes" id="UP000196710">
    <property type="component" value="Chromosome"/>
</dbReference>
<reference evidence="3 5" key="3">
    <citation type="submission" date="2020-11" db="EMBL/GenBank/DDBJ databases">
        <title>Closed and high quality bacterial genomes of the OMM12 community.</title>
        <authorList>
            <person name="Marbouty M."/>
            <person name="Lamy-Besnier Q."/>
            <person name="Debarbieux L."/>
            <person name="Koszul R."/>
        </authorList>
    </citation>
    <scope>NUCLEOTIDE SEQUENCE [LARGE SCALE GENOMIC DNA]</scope>
    <source>
        <strain evidence="3 5">KB18</strain>
    </source>
</reference>
<dbReference type="AlphaFoldDB" id="A0A1Z2XRT3"/>
<reference evidence="2" key="1">
    <citation type="journal article" date="2017" name="Genome Announc.">
        <title>High-Quality Whole-Genome Sequences of the Oligo-Mouse-Microbiota Bacterial Community.</title>
        <authorList>
            <person name="Garzetti D."/>
            <person name="Brugiroux S."/>
            <person name="Bunk B."/>
            <person name="Pukall R."/>
            <person name="McCoy K.D."/>
            <person name="Macpherson A.J."/>
            <person name="Stecher B."/>
        </authorList>
    </citation>
    <scope>NUCLEOTIDE SEQUENCE</scope>
    <source>
        <strain evidence="2">KB18</strain>
    </source>
</reference>
<dbReference type="InterPro" id="IPR011017">
    <property type="entry name" value="TRASH_dom"/>
</dbReference>
<evidence type="ECO:0000259" key="1">
    <source>
        <dbReference type="SMART" id="SM00746"/>
    </source>
</evidence>
<feature type="domain" description="TRASH" evidence="1">
    <location>
        <begin position="140"/>
        <end position="167"/>
    </location>
</feature>
<evidence type="ECO:0000313" key="4">
    <source>
        <dbReference type="Proteomes" id="UP000196710"/>
    </source>
</evidence>
<gene>
    <name evidence="3" type="primary">tnpB</name>
    <name evidence="2" type="ORF">ADH66_11175</name>
    <name evidence="3" type="ORF">I5Q82_01490</name>
</gene>
<feature type="domain" description="TRASH" evidence="1">
    <location>
        <begin position="176"/>
        <end position="206"/>
    </location>
</feature>
<feature type="domain" description="TRASH" evidence="1">
    <location>
        <begin position="95"/>
        <end position="126"/>
    </location>
</feature>
<dbReference type="InterPro" id="IPR008878">
    <property type="entry name" value="Transposase_IS66_Orf2"/>
</dbReference>
<evidence type="ECO:0000313" key="5">
    <source>
        <dbReference type="Proteomes" id="UP000596035"/>
    </source>
</evidence>
<evidence type="ECO:0000313" key="2">
    <source>
        <dbReference type="EMBL" id="ASB41167.1"/>
    </source>
</evidence>
<dbReference type="PANTHER" id="PTHR36455:SF1">
    <property type="entry name" value="BLR8292 PROTEIN"/>
    <property type="match status" value="1"/>
</dbReference>
<accession>A0A1Z2XRT3</accession>
<reference evidence="4" key="2">
    <citation type="submission" date="2017-05" db="EMBL/GenBank/DDBJ databases">
        <title>Improved OligoMM genomes.</title>
        <authorList>
            <person name="Garzetti D."/>
        </authorList>
    </citation>
    <scope>NUCLEOTIDE SEQUENCE [LARGE SCALE GENOMIC DNA]</scope>
    <source>
        <strain evidence="4">KB18</strain>
    </source>
</reference>